<reference evidence="1" key="1">
    <citation type="submission" date="2020-07" db="EMBL/GenBank/DDBJ databases">
        <title>Highly diverse flavobacterial phages as mortality factor during North Sea spring blooms.</title>
        <authorList>
            <person name="Bartlau N."/>
            <person name="Wichels A."/>
            <person name="Krohne G."/>
            <person name="Adriaenssens E.M."/>
            <person name="Heins A."/>
            <person name="Fuchs B.M."/>
            <person name="Amann R."/>
            <person name="Moraru C."/>
        </authorList>
    </citation>
    <scope>NUCLEOTIDE SEQUENCE</scope>
</reference>
<dbReference type="EMBL" id="MT732451">
    <property type="protein sequence ID" value="QQO97511.1"/>
    <property type="molecule type" value="Genomic_DNA"/>
</dbReference>
<accession>A0A8E4UYB2</accession>
<name>A0A8E4UYB2_9CAUD</name>
<dbReference type="Proteomes" id="UP000693768">
    <property type="component" value="Segment"/>
</dbReference>
<gene>
    <name evidence="1" type="ORF">Molly1_3</name>
</gene>
<evidence type="ECO:0000313" key="1">
    <source>
        <dbReference type="EMBL" id="QQO97511.1"/>
    </source>
</evidence>
<protein>
    <submittedName>
        <fullName evidence="1">Uncharacterized protein</fullName>
    </submittedName>
</protein>
<organism evidence="1 2">
    <name type="scientific">Maribacter phage Molly_1</name>
    <dbReference type="NCBI Taxonomy" id="2745685"/>
    <lineage>
        <taxon>Viruses</taxon>
        <taxon>Duplodnaviria</taxon>
        <taxon>Heunggongvirae</taxon>
        <taxon>Uroviricota</taxon>
        <taxon>Caudoviricetes</taxon>
        <taxon>Molycolviridae</taxon>
        <taxon>Mollyvirus</taxon>
        <taxon>Mollyvirus molly</taxon>
    </lineage>
</organism>
<evidence type="ECO:0000313" key="2">
    <source>
        <dbReference type="Proteomes" id="UP000693768"/>
    </source>
</evidence>
<sequence>MSKVFVVPKWMKPYCSSPMLPFTPDQIADFINMSDEQSASLGLENARLAAISRTDVILKLHELGILGHHVRCATCGVLIDCRDLSEVFKHEHDSTIEVLPYAGSKVYNPEDLFKQVKDELFKASETLGTAPTDVYLLGVEAGVYGTHKIMKDV</sequence>
<keyword evidence="2" id="KW-1185">Reference proteome</keyword>
<proteinExistence type="predicted"/>